<feature type="non-terminal residue" evidence="1">
    <location>
        <position position="1"/>
    </location>
</feature>
<protein>
    <submittedName>
        <fullName evidence="1">Uncharacterized protein</fullName>
    </submittedName>
</protein>
<name>X1H119_9ZZZZ</name>
<reference evidence="1" key="1">
    <citation type="journal article" date="2014" name="Front. Microbiol.">
        <title>High frequency of phylogenetically diverse reductive dehalogenase-homologous genes in deep subseafloor sedimentary metagenomes.</title>
        <authorList>
            <person name="Kawai M."/>
            <person name="Futagami T."/>
            <person name="Toyoda A."/>
            <person name="Takaki Y."/>
            <person name="Nishi S."/>
            <person name="Hori S."/>
            <person name="Arai W."/>
            <person name="Tsubouchi T."/>
            <person name="Morono Y."/>
            <person name="Uchiyama I."/>
            <person name="Ito T."/>
            <person name="Fujiyama A."/>
            <person name="Inagaki F."/>
            <person name="Takami H."/>
        </authorList>
    </citation>
    <scope>NUCLEOTIDE SEQUENCE</scope>
    <source>
        <strain evidence="1">Expedition CK06-06</strain>
    </source>
</reference>
<organism evidence="1">
    <name type="scientific">marine sediment metagenome</name>
    <dbReference type="NCBI Taxonomy" id="412755"/>
    <lineage>
        <taxon>unclassified sequences</taxon>
        <taxon>metagenomes</taxon>
        <taxon>ecological metagenomes</taxon>
    </lineage>
</organism>
<accession>X1H119</accession>
<comment type="caution">
    <text evidence="1">The sequence shown here is derived from an EMBL/GenBank/DDBJ whole genome shotgun (WGS) entry which is preliminary data.</text>
</comment>
<proteinExistence type="predicted"/>
<evidence type="ECO:0000313" key="1">
    <source>
        <dbReference type="EMBL" id="GAH38948.1"/>
    </source>
</evidence>
<feature type="non-terminal residue" evidence="1">
    <location>
        <position position="127"/>
    </location>
</feature>
<dbReference type="AlphaFoldDB" id="X1H119"/>
<gene>
    <name evidence="1" type="ORF">S03H2_26085</name>
</gene>
<dbReference type="EMBL" id="BARU01014981">
    <property type="protein sequence ID" value="GAH38948.1"/>
    <property type="molecule type" value="Genomic_DNA"/>
</dbReference>
<sequence length="127" mass="14558">HGTLMKTLERFVSDSESGYFAHELKDLLHVGVRESLLRLVQQGRVSRERVSRSYLYCSKNASVRRRQLAVRQSKEGDIGVQFLVGPEQIPDEVKAAIVLFSALLDERQRRLFAGVEALQFGRNAERW</sequence>